<dbReference type="GO" id="GO:0019706">
    <property type="term" value="F:protein-cysteine S-palmitoyltransferase activity"/>
    <property type="evidence" value="ECO:0007669"/>
    <property type="project" value="UniProtKB-EC"/>
</dbReference>
<reference evidence="9" key="1">
    <citation type="journal article" date="2019" name="bioRxiv">
        <title>The Genome of the Zebra Mussel, Dreissena polymorpha: A Resource for Invasive Species Research.</title>
        <authorList>
            <person name="McCartney M.A."/>
            <person name="Auch B."/>
            <person name="Kono T."/>
            <person name="Mallez S."/>
            <person name="Zhang Y."/>
            <person name="Obille A."/>
            <person name="Becker A."/>
            <person name="Abrahante J.E."/>
            <person name="Garbe J."/>
            <person name="Badalamenti J.P."/>
            <person name="Herman A."/>
            <person name="Mangelson H."/>
            <person name="Liachko I."/>
            <person name="Sullivan S."/>
            <person name="Sone E.D."/>
            <person name="Koren S."/>
            <person name="Silverstein K.A.T."/>
            <person name="Beckman K.B."/>
            <person name="Gohl D.M."/>
        </authorList>
    </citation>
    <scope>NUCLEOTIDE SEQUENCE</scope>
    <source>
        <strain evidence="9">Duluth1</strain>
        <tissue evidence="9">Whole animal</tissue>
    </source>
</reference>
<evidence type="ECO:0000256" key="2">
    <source>
        <dbReference type="ARBA" id="ARBA00022679"/>
    </source>
</evidence>
<reference evidence="9" key="2">
    <citation type="submission" date="2020-11" db="EMBL/GenBank/DDBJ databases">
        <authorList>
            <person name="McCartney M.A."/>
            <person name="Auch B."/>
            <person name="Kono T."/>
            <person name="Mallez S."/>
            <person name="Becker A."/>
            <person name="Gohl D.M."/>
            <person name="Silverstein K.A.T."/>
            <person name="Koren S."/>
            <person name="Bechman K.B."/>
            <person name="Herman A."/>
            <person name="Abrahante J.E."/>
            <person name="Garbe J."/>
        </authorList>
    </citation>
    <scope>NUCLEOTIDE SEQUENCE</scope>
    <source>
        <strain evidence="9">Duluth1</strain>
        <tissue evidence="9">Whole animal</tissue>
    </source>
</reference>
<organism evidence="9 10">
    <name type="scientific">Dreissena polymorpha</name>
    <name type="common">Zebra mussel</name>
    <name type="synonym">Mytilus polymorpha</name>
    <dbReference type="NCBI Taxonomy" id="45954"/>
    <lineage>
        <taxon>Eukaryota</taxon>
        <taxon>Metazoa</taxon>
        <taxon>Spiralia</taxon>
        <taxon>Lophotrochozoa</taxon>
        <taxon>Mollusca</taxon>
        <taxon>Bivalvia</taxon>
        <taxon>Autobranchia</taxon>
        <taxon>Heteroconchia</taxon>
        <taxon>Euheterodonta</taxon>
        <taxon>Imparidentia</taxon>
        <taxon>Neoheterodontei</taxon>
        <taxon>Myida</taxon>
        <taxon>Dreissenoidea</taxon>
        <taxon>Dreissenidae</taxon>
        <taxon>Dreissena</taxon>
    </lineage>
</organism>
<keyword evidence="5 7" id="KW-0472">Membrane</keyword>
<gene>
    <name evidence="9" type="ORF">DPMN_005371</name>
</gene>
<evidence type="ECO:0000256" key="7">
    <source>
        <dbReference type="RuleBase" id="RU079119"/>
    </source>
</evidence>
<sequence length="165" mass="19071">MRWKFCEECDTLTPPRSHHCNYCRGCVLKRIHHCFITGSCVGFWNQRYFVVAAFYVMVSSSISFPFTLEYLCSAVYYDYESLEDLLLPVAIFKWILGYLPSLTCLLIVNAYTAIVLMYFGVLQFKTQIKLIARGLNTYEMNKSAPVECSNSFNANVKSVFGDFRH</sequence>
<evidence type="ECO:0000256" key="6">
    <source>
        <dbReference type="ARBA" id="ARBA00023315"/>
    </source>
</evidence>
<evidence type="ECO:0000256" key="3">
    <source>
        <dbReference type="ARBA" id="ARBA00022692"/>
    </source>
</evidence>
<dbReference type="InterPro" id="IPR039859">
    <property type="entry name" value="PFA4/ZDH16/20/ERF2-like"/>
</dbReference>
<dbReference type="Proteomes" id="UP000828390">
    <property type="component" value="Unassembled WGS sequence"/>
</dbReference>
<dbReference type="GO" id="GO:0006612">
    <property type="term" value="P:protein targeting to membrane"/>
    <property type="evidence" value="ECO:0007669"/>
    <property type="project" value="TreeGrafter"/>
</dbReference>
<evidence type="ECO:0000313" key="9">
    <source>
        <dbReference type="EMBL" id="KAH3881445.1"/>
    </source>
</evidence>
<comment type="subcellular location">
    <subcellularLocation>
        <location evidence="1">Membrane</location>
        <topology evidence="1">Multi-pass membrane protein</topology>
    </subcellularLocation>
</comment>
<dbReference type="EMBL" id="JAIWYP010000001">
    <property type="protein sequence ID" value="KAH3881445.1"/>
    <property type="molecule type" value="Genomic_DNA"/>
</dbReference>
<name>A0A9D4RWF3_DREPO</name>
<keyword evidence="3 7" id="KW-0812">Transmembrane</keyword>
<dbReference type="Pfam" id="PF01529">
    <property type="entry name" value="DHHC"/>
    <property type="match status" value="1"/>
</dbReference>
<feature type="domain" description="Palmitoyltransferase DHHC" evidence="8">
    <location>
        <begin position="2"/>
        <end position="142"/>
    </location>
</feature>
<comment type="similarity">
    <text evidence="7">Belongs to the DHHC palmitoyltransferase family.</text>
</comment>
<dbReference type="GO" id="GO:0016020">
    <property type="term" value="C:membrane"/>
    <property type="evidence" value="ECO:0007669"/>
    <property type="project" value="UniProtKB-SubCell"/>
</dbReference>
<keyword evidence="4 7" id="KW-1133">Transmembrane helix</keyword>
<comment type="caution">
    <text evidence="9">The sequence shown here is derived from an EMBL/GenBank/DDBJ whole genome shotgun (WGS) entry which is preliminary data.</text>
</comment>
<dbReference type="EC" id="2.3.1.225" evidence="7"/>
<keyword evidence="2 7" id="KW-0808">Transferase</keyword>
<keyword evidence="10" id="KW-1185">Reference proteome</keyword>
<dbReference type="PANTHER" id="PTHR22883">
    <property type="entry name" value="ZINC FINGER DHHC DOMAIN CONTAINING PROTEIN"/>
    <property type="match status" value="1"/>
</dbReference>
<feature type="transmembrane region" description="Helical" evidence="7">
    <location>
        <begin position="48"/>
        <end position="77"/>
    </location>
</feature>
<keyword evidence="6 7" id="KW-0012">Acyltransferase</keyword>
<dbReference type="PROSITE" id="PS50216">
    <property type="entry name" value="DHHC"/>
    <property type="match status" value="1"/>
</dbReference>
<evidence type="ECO:0000259" key="8">
    <source>
        <dbReference type="Pfam" id="PF01529"/>
    </source>
</evidence>
<dbReference type="AlphaFoldDB" id="A0A9D4RWF3"/>
<comment type="domain">
    <text evidence="7">The DHHC domain is required for palmitoyltransferase activity.</text>
</comment>
<feature type="transmembrane region" description="Helical" evidence="7">
    <location>
        <begin position="97"/>
        <end position="121"/>
    </location>
</feature>
<proteinExistence type="inferred from homology"/>
<evidence type="ECO:0000313" key="10">
    <source>
        <dbReference type="Proteomes" id="UP000828390"/>
    </source>
</evidence>
<dbReference type="InterPro" id="IPR001594">
    <property type="entry name" value="Palmitoyltrfase_DHHC"/>
</dbReference>
<comment type="catalytic activity">
    <reaction evidence="7">
        <text>L-cysteinyl-[protein] + hexadecanoyl-CoA = S-hexadecanoyl-L-cysteinyl-[protein] + CoA</text>
        <dbReference type="Rhea" id="RHEA:36683"/>
        <dbReference type="Rhea" id="RHEA-COMP:10131"/>
        <dbReference type="Rhea" id="RHEA-COMP:11032"/>
        <dbReference type="ChEBI" id="CHEBI:29950"/>
        <dbReference type="ChEBI" id="CHEBI:57287"/>
        <dbReference type="ChEBI" id="CHEBI:57379"/>
        <dbReference type="ChEBI" id="CHEBI:74151"/>
        <dbReference type="EC" id="2.3.1.225"/>
    </reaction>
</comment>
<accession>A0A9D4RWF3</accession>
<protein>
    <recommendedName>
        <fullName evidence="7">Palmitoyltransferase</fullName>
        <ecNumber evidence="7">2.3.1.225</ecNumber>
    </recommendedName>
</protein>
<dbReference type="GO" id="GO:0005783">
    <property type="term" value="C:endoplasmic reticulum"/>
    <property type="evidence" value="ECO:0007669"/>
    <property type="project" value="TreeGrafter"/>
</dbReference>
<evidence type="ECO:0000256" key="5">
    <source>
        <dbReference type="ARBA" id="ARBA00023136"/>
    </source>
</evidence>
<evidence type="ECO:0000256" key="4">
    <source>
        <dbReference type="ARBA" id="ARBA00022989"/>
    </source>
</evidence>
<dbReference type="GO" id="GO:0005794">
    <property type="term" value="C:Golgi apparatus"/>
    <property type="evidence" value="ECO:0007669"/>
    <property type="project" value="TreeGrafter"/>
</dbReference>
<evidence type="ECO:0000256" key="1">
    <source>
        <dbReference type="ARBA" id="ARBA00004141"/>
    </source>
</evidence>
<dbReference type="PANTHER" id="PTHR22883:SF452">
    <property type="entry name" value="PALMITOYLTRANSFERASE"/>
    <property type="match status" value="1"/>
</dbReference>